<dbReference type="EMBL" id="JAGDEL010000018">
    <property type="protein sequence ID" value="MBO1513929.1"/>
    <property type="molecule type" value="Genomic_DNA"/>
</dbReference>
<keyword evidence="3" id="KW-1185">Reference proteome</keyword>
<protein>
    <submittedName>
        <fullName evidence="2">STAS domain-containing protein</fullName>
    </submittedName>
</protein>
<reference evidence="2 3" key="1">
    <citation type="submission" date="2021-03" db="EMBL/GenBank/DDBJ databases">
        <title>Whole genome sequence of Metabacillus bambusae BG109.</title>
        <authorList>
            <person name="Jeong J.W."/>
        </authorList>
    </citation>
    <scope>NUCLEOTIDE SEQUENCE [LARGE SCALE GENOMIC DNA]</scope>
    <source>
        <strain evidence="2 3">BG109</strain>
    </source>
</reference>
<comment type="caution">
    <text evidence="2">The sequence shown here is derived from an EMBL/GenBank/DDBJ whole genome shotgun (WGS) entry which is preliminary data.</text>
</comment>
<dbReference type="Gene3D" id="3.30.750.24">
    <property type="entry name" value="STAS domain"/>
    <property type="match status" value="1"/>
</dbReference>
<dbReference type="Proteomes" id="UP000663981">
    <property type="component" value="Unassembled WGS sequence"/>
</dbReference>
<dbReference type="Pfam" id="PF13466">
    <property type="entry name" value="STAS_2"/>
    <property type="match status" value="1"/>
</dbReference>
<dbReference type="InterPro" id="IPR058548">
    <property type="entry name" value="MlaB-like_STAS"/>
</dbReference>
<evidence type="ECO:0000259" key="1">
    <source>
        <dbReference type="PROSITE" id="PS50801"/>
    </source>
</evidence>
<evidence type="ECO:0000313" key="2">
    <source>
        <dbReference type="EMBL" id="MBO1513929.1"/>
    </source>
</evidence>
<evidence type="ECO:0000313" key="3">
    <source>
        <dbReference type="Proteomes" id="UP000663981"/>
    </source>
</evidence>
<sequence>MIKFSLHQEKDHLEVKLAGDLDIEGTEVVEEELIPALLNYKTVNLNFAEVPFVDSSGMGLLMNLVQSLHESGTKVTVGQVRTEVMDVFDLLQLPDILGEGVFV</sequence>
<dbReference type="CDD" id="cd07043">
    <property type="entry name" value="STAS_anti-anti-sigma_factors"/>
    <property type="match status" value="1"/>
</dbReference>
<dbReference type="RefSeq" id="WP_207980862.1">
    <property type="nucleotide sequence ID" value="NZ_JAGDEL010000018.1"/>
</dbReference>
<proteinExistence type="predicted"/>
<feature type="domain" description="STAS" evidence="1">
    <location>
        <begin position="2"/>
        <end position="103"/>
    </location>
</feature>
<organism evidence="2 3">
    <name type="scientific">Metabacillus bambusae</name>
    <dbReference type="NCBI Taxonomy" id="2795218"/>
    <lineage>
        <taxon>Bacteria</taxon>
        <taxon>Bacillati</taxon>
        <taxon>Bacillota</taxon>
        <taxon>Bacilli</taxon>
        <taxon>Bacillales</taxon>
        <taxon>Bacillaceae</taxon>
        <taxon>Metabacillus</taxon>
    </lineage>
</organism>
<name>A0ABS3N6L8_9BACI</name>
<accession>A0ABS3N6L8</accession>
<dbReference type="PROSITE" id="PS50801">
    <property type="entry name" value="STAS"/>
    <property type="match status" value="1"/>
</dbReference>
<dbReference type="SUPFAM" id="SSF52091">
    <property type="entry name" value="SpoIIaa-like"/>
    <property type="match status" value="1"/>
</dbReference>
<dbReference type="InterPro" id="IPR002645">
    <property type="entry name" value="STAS_dom"/>
</dbReference>
<gene>
    <name evidence="2" type="ORF">I7822_20105</name>
</gene>
<dbReference type="InterPro" id="IPR036513">
    <property type="entry name" value="STAS_dom_sf"/>
</dbReference>